<protein>
    <submittedName>
        <fullName evidence="2">Molecular chaperone TorD family protein</fullName>
    </submittedName>
</protein>
<keyword evidence="3" id="KW-1185">Reference proteome</keyword>
<comment type="caution">
    <text evidence="2">The sequence shown here is derived from an EMBL/GenBank/DDBJ whole genome shotgun (WGS) entry which is preliminary data.</text>
</comment>
<dbReference type="Pfam" id="PF02613">
    <property type="entry name" value="Nitrate_red_del"/>
    <property type="match status" value="1"/>
</dbReference>
<keyword evidence="1" id="KW-0143">Chaperone</keyword>
<evidence type="ECO:0000313" key="3">
    <source>
        <dbReference type="Proteomes" id="UP001407405"/>
    </source>
</evidence>
<dbReference type="Proteomes" id="UP001407405">
    <property type="component" value="Unassembled WGS sequence"/>
</dbReference>
<proteinExistence type="predicted"/>
<organism evidence="2 3">
    <name type="scientific">Anoxynatronum sibiricum</name>
    <dbReference type="NCBI Taxonomy" id="210623"/>
    <lineage>
        <taxon>Bacteria</taxon>
        <taxon>Bacillati</taxon>
        <taxon>Bacillota</taxon>
        <taxon>Clostridia</taxon>
        <taxon>Eubacteriales</taxon>
        <taxon>Clostridiaceae</taxon>
        <taxon>Anoxynatronum</taxon>
    </lineage>
</organism>
<evidence type="ECO:0000313" key="2">
    <source>
        <dbReference type="EMBL" id="MEN1759150.1"/>
    </source>
</evidence>
<dbReference type="PANTHER" id="PTHR34227:SF1">
    <property type="entry name" value="DIMETHYL SULFOXIDE REDUCTASE CHAPERONE-RELATED"/>
    <property type="match status" value="1"/>
</dbReference>
<dbReference type="InterPro" id="IPR020945">
    <property type="entry name" value="DMSO/NO3_reduct_chaperone"/>
</dbReference>
<reference evidence="2 3" key="1">
    <citation type="submission" date="2024-04" db="EMBL/GenBank/DDBJ databases">
        <title>Genome sequencing and metabolic network reconstruction of aminoacids and betaine degradation by Anoxynatronum sibiricum.</title>
        <authorList>
            <person name="Detkova E.N."/>
            <person name="Boltjanskaja Y.V."/>
            <person name="Mardanov A.V."/>
            <person name="Kevbrin V."/>
        </authorList>
    </citation>
    <scope>NUCLEOTIDE SEQUENCE [LARGE SCALE GENOMIC DNA]</scope>
    <source>
        <strain evidence="2 3">Z-7981</strain>
    </source>
</reference>
<dbReference type="SUPFAM" id="SSF89155">
    <property type="entry name" value="TorD-like"/>
    <property type="match status" value="1"/>
</dbReference>
<name>A0ABU9VPN8_9CLOT</name>
<dbReference type="RefSeq" id="WP_343184528.1">
    <property type="nucleotide sequence ID" value="NZ_JBCITM010000001.1"/>
</dbReference>
<gene>
    <name evidence="2" type="ORF">AAIG11_01570</name>
</gene>
<accession>A0ABU9VPN8</accession>
<dbReference type="Gene3D" id="1.10.3480.10">
    <property type="entry name" value="TorD-like"/>
    <property type="match status" value="1"/>
</dbReference>
<dbReference type="EMBL" id="JBCITM010000001">
    <property type="protein sequence ID" value="MEN1759150.1"/>
    <property type="molecule type" value="Genomic_DNA"/>
</dbReference>
<evidence type="ECO:0000256" key="1">
    <source>
        <dbReference type="ARBA" id="ARBA00023186"/>
    </source>
</evidence>
<dbReference type="InterPro" id="IPR050289">
    <property type="entry name" value="TorD/DmsD_chaperones"/>
</dbReference>
<sequence length="214" mass="24940">MFNKSFAAAVSEGKVMEMNVNHQDRVVQYVLHARFFYDQLLAKDWPVLQNTFKAMTPACRQAHQLLKNEIEKALSDKDAEEKLRVEYAHLFLLPEGVKMYASVHQSNEPLLRQKAWQQVSKRYKTHGMKLEPNELHPEDHASVELSFMAHLIEQGESCEAQLDFLQKHVLIWLPGALQKLCTHPKAEIYRLVAESTLHFLKEEEQLLMQLMNME</sequence>
<dbReference type="InterPro" id="IPR036411">
    <property type="entry name" value="TorD-like_sf"/>
</dbReference>
<dbReference type="PANTHER" id="PTHR34227">
    <property type="entry name" value="CHAPERONE PROTEIN YCDY"/>
    <property type="match status" value="1"/>
</dbReference>